<dbReference type="PANTHER" id="PTHR34894:SF5">
    <property type="entry name" value="EF-HAND DOMAIN-CONTAINING PROTEIN"/>
    <property type="match status" value="1"/>
</dbReference>
<feature type="coiled-coil region" evidence="1">
    <location>
        <begin position="340"/>
        <end position="396"/>
    </location>
</feature>
<evidence type="ECO:0000313" key="4">
    <source>
        <dbReference type="Proteomes" id="UP000815325"/>
    </source>
</evidence>
<feature type="compositionally biased region" description="Low complexity" evidence="2">
    <location>
        <begin position="65"/>
        <end position="77"/>
    </location>
</feature>
<protein>
    <submittedName>
        <fullName evidence="3">Uncharacterized protein</fullName>
    </submittedName>
</protein>
<name>A0ABQ7G5K1_DUNSA</name>
<keyword evidence="1" id="KW-0175">Coiled coil</keyword>
<dbReference type="EMBL" id="MU070104">
    <property type="protein sequence ID" value="KAF5829885.1"/>
    <property type="molecule type" value="Genomic_DNA"/>
</dbReference>
<feature type="region of interest" description="Disordered" evidence="2">
    <location>
        <begin position="420"/>
        <end position="448"/>
    </location>
</feature>
<proteinExistence type="predicted"/>
<accession>A0ABQ7G5K1</accession>
<reference evidence="3" key="1">
    <citation type="submission" date="2017-08" db="EMBL/GenBank/DDBJ databases">
        <authorList>
            <person name="Polle J.E."/>
            <person name="Barry K."/>
            <person name="Cushman J."/>
            <person name="Schmutz J."/>
            <person name="Tran D."/>
            <person name="Hathwaick L.T."/>
            <person name="Yim W.C."/>
            <person name="Jenkins J."/>
            <person name="Mckie-Krisberg Z.M."/>
            <person name="Prochnik S."/>
            <person name="Lindquist E."/>
            <person name="Dockter R.B."/>
            <person name="Adam C."/>
            <person name="Molina H."/>
            <person name="Bunkerborg J."/>
            <person name="Jin E."/>
            <person name="Buchheim M."/>
            <person name="Magnuson J."/>
        </authorList>
    </citation>
    <scope>NUCLEOTIDE SEQUENCE</scope>
    <source>
        <strain evidence="3">CCAP 19/18</strain>
    </source>
</reference>
<evidence type="ECO:0000313" key="3">
    <source>
        <dbReference type="EMBL" id="KAF5829885.1"/>
    </source>
</evidence>
<dbReference type="PANTHER" id="PTHR34894">
    <property type="entry name" value="SAM-DEPENDENT METHYLTRANSFERASE RSMI, CONSERVED SITE"/>
    <property type="match status" value="1"/>
</dbReference>
<sequence length="531" mass="57145">MEDVPSPFTQSRLRGFTGRVDNSLDARMSVANAMALAPGVLFAPLEKLDCTRPSQTAKQACQPLSSTNQQQSSTGSSEAGSGHLPESALAEINSLKSEIAGIEALLGHLKKVLPSVQKGRGTDNARTEEQLRSRAQSHYRRIRELQGGQAILLEAALDEALPEGALTAKYAAPALSAKAAAARAAGPALQADIARATVQLGKAPRGAANNSVAARDSSALQGGAAVGGSGNSFSGSGAKQSAAQLLLSSQNMEDDIEMLSMTAKEAARQVAAHCAERARVILKASVIASLEEKADTQTQHLDAKDTELAELQSTHEALQWDTQQKIASLSSQNTILADEVEHYSRRLEEAEGSFHDLLEERMASATSQIAGLTDERDDLHQRLRFLEKQNALLRHENSRVPSISHTEMQTDPLEWAAADEEEVEEDGGLGQQVHAGGPDWQPTDAGLGKHQARGAASRASLKLRRKRPKHLGNFLGMLTVDKPGRVRGPLWTANTIAQIYQDKTIHDAVCDRESNPRSPLCNYVHEWHLHK</sequence>
<organism evidence="3 4">
    <name type="scientific">Dunaliella salina</name>
    <name type="common">Green alga</name>
    <name type="synonym">Protococcus salinus</name>
    <dbReference type="NCBI Taxonomy" id="3046"/>
    <lineage>
        <taxon>Eukaryota</taxon>
        <taxon>Viridiplantae</taxon>
        <taxon>Chlorophyta</taxon>
        <taxon>core chlorophytes</taxon>
        <taxon>Chlorophyceae</taxon>
        <taxon>CS clade</taxon>
        <taxon>Chlamydomonadales</taxon>
        <taxon>Dunaliellaceae</taxon>
        <taxon>Dunaliella</taxon>
    </lineage>
</organism>
<evidence type="ECO:0000256" key="2">
    <source>
        <dbReference type="SAM" id="MobiDB-lite"/>
    </source>
</evidence>
<feature type="region of interest" description="Disordered" evidence="2">
    <location>
        <begin position="59"/>
        <end position="84"/>
    </location>
</feature>
<evidence type="ECO:0000256" key="1">
    <source>
        <dbReference type="SAM" id="Coils"/>
    </source>
</evidence>
<gene>
    <name evidence="3" type="ORF">DUNSADRAFT_15348</name>
</gene>
<keyword evidence="4" id="KW-1185">Reference proteome</keyword>
<dbReference type="Proteomes" id="UP000815325">
    <property type="component" value="Unassembled WGS sequence"/>
</dbReference>
<comment type="caution">
    <text evidence="3">The sequence shown here is derived from an EMBL/GenBank/DDBJ whole genome shotgun (WGS) entry which is preliminary data.</text>
</comment>